<dbReference type="AlphaFoldDB" id="A0A4Y5Z5P2"/>
<dbReference type="KEGG" id="lpy:FIV34_10900"/>
<evidence type="ECO:0000256" key="1">
    <source>
        <dbReference type="PROSITE-ProRule" id="PRU00169"/>
    </source>
</evidence>
<dbReference type="Proteomes" id="UP000316093">
    <property type="component" value="Chromosome"/>
</dbReference>
<proteinExistence type="predicted"/>
<dbReference type="RefSeq" id="WP_139982612.1">
    <property type="nucleotide sequence ID" value="NZ_CP041046.1"/>
</dbReference>
<dbReference type="OrthoDB" id="9853583at2"/>
<dbReference type="Gene3D" id="3.40.50.2300">
    <property type="match status" value="1"/>
</dbReference>
<dbReference type="GO" id="GO:0000160">
    <property type="term" value="P:phosphorelay signal transduction system"/>
    <property type="evidence" value="ECO:0007669"/>
    <property type="project" value="InterPro"/>
</dbReference>
<dbReference type="EMBL" id="CP041046">
    <property type="protein sequence ID" value="QDE39673.1"/>
    <property type="molecule type" value="Genomic_DNA"/>
</dbReference>
<feature type="domain" description="Response regulatory" evidence="2">
    <location>
        <begin position="9"/>
        <end position="122"/>
    </location>
</feature>
<evidence type="ECO:0000259" key="2">
    <source>
        <dbReference type="PROSITE" id="PS50110"/>
    </source>
</evidence>
<comment type="caution">
    <text evidence="1">Lacks conserved residue(s) required for the propagation of feature annotation.</text>
</comment>
<gene>
    <name evidence="3" type="ORF">FIV34_10900</name>
</gene>
<sequence length="130" mass="13521">MSQPRRQPVAIVIEPNPDLAATVAQCLATRGFIVSCATTHAGAAELALAQWRVDFLVAAVPAPGEDRHGAYLSEAAKENPGMGIVIMLADPYELAKDAPSSAVHLVKPFSVAELDKAIDRATIFAAGTGA</sequence>
<name>A0A4Y5Z5P2_9GAMM</name>
<evidence type="ECO:0000313" key="3">
    <source>
        <dbReference type="EMBL" id="QDE39673.1"/>
    </source>
</evidence>
<protein>
    <submittedName>
        <fullName evidence="3">Response regulator transcription factor</fullName>
    </submittedName>
</protein>
<dbReference type="PROSITE" id="PS50110">
    <property type="entry name" value="RESPONSE_REGULATORY"/>
    <property type="match status" value="1"/>
</dbReference>
<keyword evidence="4" id="KW-1185">Reference proteome</keyword>
<organism evidence="3 4">
    <name type="scientific">Luteibacter pinisoli</name>
    <dbReference type="NCBI Taxonomy" id="2589080"/>
    <lineage>
        <taxon>Bacteria</taxon>
        <taxon>Pseudomonadati</taxon>
        <taxon>Pseudomonadota</taxon>
        <taxon>Gammaproteobacteria</taxon>
        <taxon>Lysobacterales</taxon>
        <taxon>Rhodanobacteraceae</taxon>
        <taxon>Luteibacter</taxon>
    </lineage>
</organism>
<evidence type="ECO:0000313" key="4">
    <source>
        <dbReference type="Proteomes" id="UP000316093"/>
    </source>
</evidence>
<accession>A0A4Y5Z5P2</accession>
<reference evidence="3 4" key="1">
    <citation type="submission" date="2019-06" db="EMBL/GenBank/DDBJ databases">
        <title>A complete genome sequence for Luteibacter pinisoli MAH-14.</title>
        <authorList>
            <person name="Baltrus D.A."/>
        </authorList>
    </citation>
    <scope>NUCLEOTIDE SEQUENCE [LARGE SCALE GENOMIC DNA]</scope>
    <source>
        <strain evidence="3 4">MAH-14</strain>
    </source>
</reference>
<dbReference type="InterPro" id="IPR001789">
    <property type="entry name" value="Sig_transdc_resp-reg_receiver"/>
</dbReference>
<dbReference type="SUPFAM" id="SSF52172">
    <property type="entry name" value="CheY-like"/>
    <property type="match status" value="1"/>
</dbReference>
<dbReference type="InterPro" id="IPR011006">
    <property type="entry name" value="CheY-like_superfamily"/>
</dbReference>